<protein>
    <recommendedName>
        <fullName evidence="4">HECT domain-containing protein</fullName>
    </recommendedName>
</protein>
<dbReference type="InterPro" id="IPR013320">
    <property type="entry name" value="ConA-like_dom_sf"/>
</dbReference>
<name>A0A9W7F990_9STRA</name>
<reference evidence="6" key="1">
    <citation type="journal article" date="2023" name="Commun. Biol.">
        <title>Genome analysis of Parmales, the sister group of diatoms, reveals the evolutionary specialization of diatoms from phago-mixotrophs to photoautotrophs.</title>
        <authorList>
            <person name="Ban H."/>
            <person name="Sato S."/>
            <person name="Yoshikawa S."/>
            <person name="Yamada K."/>
            <person name="Nakamura Y."/>
            <person name="Ichinomiya M."/>
            <person name="Sato N."/>
            <person name="Blanc-Mathieu R."/>
            <person name="Endo H."/>
            <person name="Kuwata A."/>
            <person name="Ogata H."/>
        </authorList>
    </citation>
    <scope>NUCLEOTIDE SEQUENCE [LARGE SCALE GENOMIC DNA]</scope>
    <source>
        <strain evidence="6">NIES 3700</strain>
    </source>
</reference>
<dbReference type="InterPro" id="IPR003877">
    <property type="entry name" value="SPRY_dom"/>
</dbReference>
<evidence type="ECO:0000313" key="5">
    <source>
        <dbReference type="EMBL" id="GMI07914.1"/>
    </source>
</evidence>
<dbReference type="SUPFAM" id="SSF56204">
    <property type="entry name" value="Hect, E3 ligase catalytic domain"/>
    <property type="match status" value="1"/>
</dbReference>
<feature type="compositionally biased region" description="Pro residues" evidence="3">
    <location>
        <begin position="16"/>
        <end position="27"/>
    </location>
</feature>
<dbReference type="SUPFAM" id="SSF49899">
    <property type="entry name" value="Concanavalin A-like lectins/glucanases"/>
    <property type="match status" value="1"/>
</dbReference>
<keyword evidence="1 2" id="KW-0833">Ubl conjugation pathway</keyword>
<dbReference type="Gene3D" id="3.30.2410.10">
    <property type="entry name" value="Hect, E3 ligase catalytic domain"/>
    <property type="match status" value="1"/>
</dbReference>
<feature type="active site" description="Glycyl thioester intermediate" evidence="2">
    <location>
        <position position="1340"/>
    </location>
</feature>
<gene>
    <name evidence="5" type="ORF">TrLO_g11611</name>
</gene>
<dbReference type="EMBL" id="BRXW01000115">
    <property type="protein sequence ID" value="GMI07914.1"/>
    <property type="molecule type" value="Genomic_DNA"/>
</dbReference>
<dbReference type="InterPro" id="IPR035983">
    <property type="entry name" value="Hect_E3_ubiquitin_ligase"/>
</dbReference>
<dbReference type="PANTHER" id="PTHR46654:SF1">
    <property type="entry name" value="E3 UBIQUITIN-PROTEIN LIGASE HECTD3"/>
    <property type="match status" value="1"/>
</dbReference>
<feature type="region of interest" description="Disordered" evidence="3">
    <location>
        <begin position="1"/>
        <end position="31"/>
    </location>
</feature>
<dbReference type="Gene3D" id="3.30.2160.10">
    <property type="entry name" value="Hect, E3 ligase catalytic domain"/>
    <property type="match status" value="1"/>
</dbReference>
<evidence type="ECO:0000259" key="4">
    <source>
        <dbReference type="PROSITE" id="PS50237"/>
    </source>
</evidence>
<dbReference type="OrthoDB" id="239701at2759"/>
<evidence type="ECO:0000313" key="6">
    <source>
        <dbReference type="Proteomes" id="UP001165122"/>
    </source>
</evidence>
<dbReference type="InterPro" id="IPR000569">
    <property type="entry name" value="HECT_dom"/>
</dbReference>
<dbReference type="Proteomes" id="UP001165122">
    <property type="component" value="Unassembled WGS sequence"/>
</dbReference>
<dbReference type="SMART" id="SM00119">
    <property type="entry name" value="HECTc"/>
    <property type="match status" value="1"/>
</dbReference>
<dbReference type="InterPro" id="IPR043136">
    <property type="entry name" value="B30.2/SPRY_sf"/>
</dbReference>
<dbReference type="Pfam" id="PF00632">
    <property type="entry name" value="HECT"/>
    <property type="match status" value="1"/>
</dbReference>
<evidence type="ECO:0000256" key="2">
    <source>
        <dbReference type="PROSITE-ProRule" id="PRU00104"/>
    </source>
</evidence>
<evidence type="ECO:0000256" key="3">
    <source>
        <dbReference type="SAM" id="MobiDB-lite"/>
    </source>
</evidence>
<dbReference type="Pfam" id="PF00622">
    <property type="entry name" value="SPRY"/>
    <property type="match status" value="1"/>
</dbReference>
<feature type="domain" description="HECT" evidence="4">
    <location>
        <begin position="1029"/>
        <end position="1373"/>
    </location>
</feature>
<accession>A0A9W7F990</accession>
<dbReference type="GO" id="GO:0004842">
    <property type="term" value="F:ubiquitin-protein transferase activity"/>
    <property type="evidence" value="ECO:0007669"/>
    <property type="project" value="InterPro"/>
</dbReference>
<dbReference type="Gene3D" id="2.60.120.920">
    <property type="match status" value="1"/>
</dbReference>
<dbReference type="PANTHER" id="PTHR46654">
    <property type="entry name" value="E3 UBIQUITIN-PROTEIN LIGASE HECTD3"/>
    <property type="match status" value="1"/>
</dbReference>
<sequence>MAPTSPSDPVKSMPDDAPPTITPPTPPNSLKAALLSSSLANLLPSSATTQDSSTSSSSSPILSFTSKLLSLPTSYSTVHHLPSTVKEHTLTLSLSTPTSHTVKVINKDGTCVDKVDQKTPTLSLLIPSHHPLILHYTSTSFPKPSLNLLPLPPSAHTTLTNTPTTTTISTTKGFPSFHLPLTSSLPYSYTLKILTPGLAQIGFSTPNFSPNSEAGKGCGDDDNSYGFDGSRIFKWHSGGTRWGAPWSTGSIIKLGYDPVKGEIYCTVDGNFELGGEESVMFCGVFKDLRPCLTINKSCKLEVDFSTPTRNFNTVQEIITSERTFSTFKCNLQNGEVLIPSKPQKTTLKSTILTKTGPLKIHTQTLNNNQVSFGDITSKDFVNCYAKVKGTKLYKKPKSWKKVLNVTDSLSVYIPIPEEGYVAVGGVVRGCVEEGVEGVVCVREDWVVEGRGRGRTVEIEGGKREGSGTADASVYTLHVTPQKTFLISPYGSKTYQTLKSPYGSSFSPYGPNSSPNSNNVKYGSETMEILKGLKTSDSTLIQSIIDSLRSGVDEMLKLGVTCPTTDSNFIVIINLLTNLLRSKDLSSGFGTYLSGVTETIDLNCKKTGKFYASKHARKLIEMCIVGCKDPDFMNDFKNEFKEEDRIDSRINDIKNTGVRILSNNSYSNNYSTDAYSTYSAVTNNGNVDPLSNTLIRLYNSIKENPNNSFNVSDYWKLMSWFETVAVSTFREYGSGKNENLNRKFEEDVKVDGSKKIQVILDPRSVFNGGKITFTGIRFSKKEGRKTVKLVVDDTTNKKFYDTKQEFEGDTIKVTYTPDESLDESLSDPPVFSYIVHGIGIVNSYKLRKFLTEIDKHGGEIDEWDGVKETKRWAEKEDEGIIRWLNKNKEKKEGGGGRRHVFEMNVGLAELEGGNLGFLATGGGEMYGLRYRIACLLHFNEAVERTVHLIDIEDSESNSFGERLRSFGGRIAEEGKARRLKIALEATAGTGGNNTTVILDNFLASKSLDNVGIAGSNCIFVQAFKDLNKKPASVLRSVWDGDRVFQVSFRGESGSDAGGVFREGMQRIVEDLFCDYFDLFIGCPNNLHDINLNREKFLPNTNHIGDSMAMQMYNFVGKIMGSSLRANLGLPFHFPSYVWKGFVGLKLNREDIVEVDSLFEKWLRDISECEEDMWEWSYGEEAEQVLKWTCTGAAGNELTVRDDPNPVPYSMRNVYVEEVINLRHADLEPALNAMKIGMFEVVPERALSLFTWKEVEVLVCGNPTFDMDDWKNHTHYSGYSSDDEVIKTFWKVMEEITDEEKSMFCRFVWGRSRLPAKGQPWTTNFHITKRGDVNALPQAHTCFNSLELPPYGTEELLRNKLLVAVRYGVVGILNT</sequence>
<dbReference type="InterPro" id="IPR042469">
    <property type="entry name" value="HECTD3"/>
</dbReference>
<proteinExistence type="predicted"/>
<evidence type="ECO:0000256" key="1">
    <source>
        <dbReference type="ARBA" id="ARBA00022786"/>
    </source>
</evidence>
<dbReference type="PROSITE" id="PS50237">
    <property type="entry name" value="HECT"/>
    <property type="match status" value="1"/>
</dbReference>
<comment type="caution">
    <text evidence="5">The sequence shown here is derived from an EMBL/GenBank/DDBJ whole genome shotgun (WGS) entry which is preliminary data.</text>
</comment>
<dbReference type="Gene3D" id="3.90.1750.10">
    <property type="entry name" value="Hect, E3 ligase catalytic domains"/>
    <property type="match status" value="1"/>
</dbReference>
<keyword evidence="6" id="KW-1185">Reference proteome</keyword>
<organism evidence="5 6">
    <name type="scientific">Triparma laevis f. longispina</name>
    <dbReference type="NCBI Taxonomy" id="1714387"/>
    <lineage>
        <taxon>Eukaryota</taxon>
        <taxon>Sar</taxon>
        <taxon>Stramenopiles</taxon>
        <taxon>Ochrophyta</taxon>
        <taxon>Bolidophyceae</taxon>
        <taxon>Parmales</taxon>
        <taxon>Triparmaceae</taxon>
        <taxon>Triparma</taxon>
    </lineage>
</organism>